<feature type="transmembrane region" description="Helical" evidence="1">
    <location>
        <begin position="229"/>
        <end position="247"/>
    </location>
</feature>
<dbReference type="InterPro" id="IPR049458">
    <property type="entry name" value="EpsG-like"/>
</dbReference>
<keyword evidence="1" id="KW-1133">Transmembrane helix</keyword>
<keyword evidence="1" id="KW-0472">Membrane</keyword>
<dbReference type="EMBL" id="BMXS01000001">
    <property type="protein sequence ID" value="GGX80314.1"/>
    <property type="molecule type" value="Genomic_DNA"/>
</dbReference>
<comment type="caution">
    <text evidence="2">The sequence shown here is derived from an EMBL/GenBank/DDBJ whole genome shotgun (WGS) entry which is preliminary data.</text>
</comment>
<reference evidence="3" key="1">
    <citation type="journal article" date="2019" name="Int. J. Syst. Evol. Microbiol.">
        <title>The Global Catalogue of Microorganisms (GCM) 10K type strain sequencing project: providing services to taxonomists for standard genome sequencing and annotation.</title>
        <authorList>
            <consortium name="The Broad Institute Genomics Platform"/>
            <consortium name="The Broad Institute Genome Sequencing Center for Infectious Disease"/>
            <person name="Wu L."/>
            <person name="Ma J."/>
        </authorList>
    </citation>
    <scope>NUCLEOTIDE SEQUENCE [LARGE SCALE GENOMIC DNA]</scope>
    <source>
        <strain evidence="3">KCTC 22228</strain>
    </source>
</reference>
<accession>A0ABQ2YDI3</accession>
<feature type="transmembrane region" description="Helical" evidence="1">
    <location>
        <begin position="27"/>
        <end position="47"/>
    </location>
</feature>
<keyword evidence="1" id="KW-0812">Transmembrane</keyword>
<evidence type="ECO:0000313" key="2">
    <source>
        <dbReference type="EMBL" id="GGX80314.1"/>
    </source>
</evidence>
<name>A0ABQ2YDI3_9GAMM</name>
<feature type="transmembrane region" description="Helical" evidence="1">
    <location>
        <begin position="117"/>
        <end position="137"/>
    </location>
</feature>
<feature type="transmembrane region" description="Helical" evidence="1">
    <location>
        <begin position="259"/>
        <end position="278"/>
    </location>
</feature>
<dbReference type="Proteomes" id="UP000653056">
    <property type="component" value="Unassembled WGS sequence"/>
</dbReference>
<evidence type="ECO:0000256" key="1">
    <source>
        <dbReference type="SAM" id="Phobius"/>
    </source>
</evidence>
<protein>
    <recommendedName>
        <fullName evidence="4">EpsG family protein</fullName>
    </recommendedName>
</protein>
<dbReference type="Pfam" id="PF14897">
    <property type="entry name" value="EpsG"/>
    <property type="match status" value="1"/>
</dbReference>
<evidence type="ECO:0008006" key="4">
    <source>
        <dbReference type="Google" id="ProtNLM"/>
    </source>
</evidence>
<feature type="transmembrane region" description="Helical" evidence="1">
    <location>
        <begin position="189"/>
        <end position="209"/>
    </location>
</feature>
<evidence type="ECO:0000313" key="3">
    <source>
        <dbReference type="Proteomes" id="UP000653056"/>
    </source>
</evidence>
<feature type="transmembrane region" description="Helical" evidence="1">
    <location>
        <begin position="312"/>
        <end position="338"/>
    </location>
</feature>
<sequence length="346" mass="39085">MLPYWILFLIPTVGVLATRRLHPASQTPMWLLVGGIFALAIGMRYRVGGDWSSYLAYLDRAAIMSLPEVLASDDPGYYLLNWLVFQLGGNIYWVNLICGMIVMSGVVVFARRQPLPWLALLVAVPYLIVVVAMGYSRQATALGFVLLGLVSLSKGEIRWFAIWVLLGATFHKSAVLVLPVAALAASQNWLWTFLWVGVTTLIGGYLFLFDSADRLWENYVEADYQSQGGLIRVLMNAVPATLFLVLRKYLCQGGEECKLWWWLSILAIVCIPLVIMSSTATDRVALYLIPLQMYVFSRLHKVSHDALVRTYIVTAVVAYYALVLFVWLMFASHAYVWLPYRLVWLL</sequence>
<feature type="transmembrane region" description="Helical" evidence="1">
    <location>
        <begin position="91"/>
        <end position="110"/>
    </location>
</feature>
<organism evidence="2 3">
    <name type="scientific">Litchfieldella qijiaojingensis</name>
    <dbReference type="NCBI Taxonomy" id="980347"/>
    <lineage>
        <taxon>Bacteria</taxon>
        <taxon>Pseudomonadati</taxon>
        <taxon>Pseudomonadota</taxon>
        <taxon>Gammaproteobacteria</taxon>
        <taxon>Oceanospirillales</taxon>
        <taxon>Halomonadaceae</taxon>
        <taxon>Litchfieldella</taxon>
    </lineage>
</organism>
<keyword evidence="3" id="KW-1185">Reference proteome</keyword>
<gene>
    <name evidence="2" type="ORF">GCM10007160_04770</name>
</gene>
<proteinExistence type="predicted"/>
<feature type="transmembrane region" description="Helical" evidence="1">
    <location>
        <begin position="157"/>
        <end position="182"/>
    </location>
</feature>